<gene>
    <name evidence="1" type="ORF">KIN_19950</name>
</gene>
<dbReference type="Proteomes" id="UP000436822">
    <property type="component" value="Unassembled WGS sequence"/>
</dbReference>
<sequence length="60" mass="6659">MGLIMECQISLAEKCRHNNTSEINVELMEQALLLLSRLLGRQAALDFVRDPGMLIGGDTE</sequence>
<evidence type="ECO:0000313" key="2">
    <source>
        <dbReference type="Proteomes" id="UP000436822"/>
    </source>
</evidence>
<comment type="caution">
    <text evidence="1">The sequence shown here is derived from an EMBL/GenBank/DDBJ whole genome shotgun (WGS) entry which is preliminary data.</text>
</comment>
<keyword evidence="2" id="KW-1185">Reference proteome</keyword>
<dbReference type="AlphaFoldDB" id="A0A6N6JEZ5"/>
<evidence type="ECO:0000313" key="1">
    <source>
        <dbReference type="EMBL" id="GFE64921.1"/>
    </source>
</evidence>
<reference evidence="1 2" key="1">
    <citation type="submission" date="2019-12" db="EMBL/GenBank/DDBJ databases">
        <title>Litoreibacter badius sp. nov., a novel bacteriochlorophyll a-containing bacterium in the genus Litoreibacter.</title>
        <authorList>
            <person name="Kanamuro M."/>
            <person name="Takabe Y."/>
            <person name="Mori K."/>
            <person name="Takaichi S."/>
            <person name="Hanada S."/>
        </authorList>
    </citation>
    <scope>NUCLEOTIDE SEQUENCE [LARGE SCALE GENOMIC DNA]</scope>
    <source>
        <strain evidence="1 2">K6</strain>
    </source>
</reference>
<proteinExistence type="predicted"/>
<dbReference type="EMBL" id="BLJE01000002">
    <property type="protein sequence ID" value="GFE64921.1"/>
    <property type="molecule type" value="Genomic_DNA"/>
</dbReference>
<organism evidence="1 2">
    <name type="scientific">Litoreibacter roseus</name>
    <dbReference type="NCBI Taxonomy" id="2601869"/>
    <lineage>
        <taxon>Bacteria</taxon>
        <taxon>Pseudomonadati</taxon>
        <taxon>Pseudomonadota</taxon>
        <taxon>Alphaproteobacteria</taxon>
        <taxon>Rhodobacterales</taxon>
        <taxon>Roseobacteraceae</taxon>
        <taxon>Litoreibacter</taxon>
    </lineage>
</organism>
<protein>
    <submittedName>
        <fullName evidence="1">Uncharacterized protein</fullName>
    </submittedName>
</protein>
<accession>A0A6N6JEZ5</accession>
<name>A0A6N6JEZ5_9RHOB</name>